<gene>
    <name evidence="1" type="ORF">Q7A36_21155</name>
</gene>
<reference evidence="1 2" key="1">
    <citation type="submission" date="2023-08" db="EMBL/GenBank/DDBJ databases">
        <title>The draft genome sequence of Paracraurococcus sp. LOR1-02.</title>
        <authorList>
            <person name="Kingkaew E."/>
            <person name="Tanasupawat S."/>
        </authorList>
    </citation>
    <scope>NUCLEOTIDE SEQUENCE [LARGE SCALE GENOMIC DNA]</scope>
    <source>
        <strain evidence="1 2">LOR1-02</strain>
    </source>
</reference>
<evidence type="ECO:0008006" key="3">
    <source>
        <dbReference type="Google" id="ProtNLM"/>
    </source>
</evidence>
<evidence type="ECO:0000313" key="2">
    <source>
        <dbReference type="Proteomes" id="UP001243009"/>
    </source>
</evidence>
<keyword evidence="2" id="KW-1185">Reference proteome</keyword>
<sequence length="103" mass="11105">MAESNAAALLADAVHRRRAVQLLYDGAWRVVHPHALGRTGRGKLSLLAWQTAGLGRSAEPEGWRMFDLARVGAVELLQAQFSPRPQPANGRWTAGIAEPLAAV</sequence>
<proteinExistence type="predicted"/>
<dbReference type="PROSITE" id="PS52050">
    <property type="entry name" value="WYL"/>
    <property type="match status" value="1"/>
</dbReference>
<dbReference type="RefSeq" id="WP_305105733.1">
    <property type="nucleotide sequence ID" value="NZ_JAUTWS010000022.1"/>
</dbReference>
<comment type="caution">
    <text evidence="1">The sequence shown here is derived from an EMBL/GenBank/DDBJ whole genome shotgun (WGS) entry which is preliminary data.</text>
</comment>
<accession>A0ABT9E3Z9</accession>
<evidence type="ECO:0000313" key="1">
    <source>
        <dbReference type="EMBL" id="MDO9710873.1"/>
    </source>
</evidence>
<protein>
    <recommendedName>
        <fullName evidence="3">WYL domain-containing protein</fullName>
    </recommendedName>
</protein>
<dbReference type="Proteomes" id="UP001243009">
    <property type="component" value="Unassembled WGS sequence"/>
</dbReference>
<name>A0ABT9E3Z9_9PROT</name>
<organism evidence="1 2">
    <name type="scientific">Paracraurococcus lichenis</name>
    <dbReference type="NCBI Taxonomy" id="3064888"/>
    <lineage>
        <taxon>Bacteria</taxon>
        <taxon>Pseudomonadati</taxon>
        <taxon>Pseudomonadota</taxon>
        <taxon>Alphaproteobacteria</taxon>
        <taxon>Acetobacterales</taxon>
        <taxon>Roseomonadaceae</taxon>
        <taxon>Paracraurococcus</taxon>
    </lineage>
</organism>
<dbReference type="EMBL" id="JAUTWS010000022">
    <property type="protein sequence ID" value="MDO9710873.1"/>
    <property type="molecule type" value="Genomic_DNA"/>
</dbReference>